<gene>
    <name evidence="3" type="ORF">LAFE_0B06744T</name>
</gene>
<dbReference type="Proteomes" id="UP000190831">
    <property type="component" value="Chromosome B"/>
</dbReference>
<keyword evidence="4" id="KW-1185">Reference proteome</keyword>
<evidence type="ECO:0000313" key="3">
    <source>
        <dbReference type="EMBL" id="SCV99980.1"/>
    </source>
</evidence>
<dbReference type="AlphaFoldDB" id="A0A1G4M811"/>
<organism evidence="3 4">
    <name type="scientific">Lachancea fermentati</name>
    <name type="common">Zygosaccharomyces fermentati</name>
    <dbReference type="NCBI Taxonomy" id="4955"/>
    <lineage>
        <taxon>Eukaryota</taxon>
        <taxon>Fungi</taxon>
        <taxon>Dikarya</taxon>
        <taxon>Ascomycota</taxon>
        <taxon>Saccharomycotina</taxon>
        <taxon>Saccharomycetes</taxon>
        <taxon>Saccharomycetales</taxon>
        <taxon>Saccharomycetaceae</taxon>
        <taxon>Lachancea</taxon>
    </lineage>
</organism>
<dbReference type="OrthoDB" id="5151719at2759"/>
<dbReference type="InterPro" id="IPR045358">
    <property type="entry name" value="Ty3_capsid"/>
</dbReference>
<proteinExistence type="predicted"/>
<sequence>MEKENDVLTGSGPIFKGTDGINELPEFLAALRLWFVSKSIEKDDKKVRELIGRLRGSAIDWFDGFSEVNDINETTYEQVTTSLQDYYGCTVSKFYLWSQFIKHRQSGSLNEYNTKFRNQVKLFSENNRPDKEIQLLQYVHGLRAGTREYICRNNPETILEAQRLANLWELADEPTKSQETPRSTFDFKRGAGRNPKGSNENDSNRWKTRRLNGNQQHQGVTPRRNTAEPQLCLLATNRVITVGNVLRGVDLTERRFL</sequence>
<feature type="domain" description="Ty3 transposon capsid-like protein" evidence="2">
    <location>
        <begin position="15"/>
        <end position="166"/>
    </location>
</feature>
<feature type="compositionally biased region" description="Polar residues" evidence="1">
    <location>
        <begin position="211"/>
        <end position="224"/>
    </location>
</feature>
<protein>
    <submittedName>
        <fullName evidence="3">LAFE_0B06744g1_1</fullName>
    </submittedName>
</protein>
<dbReference type="EMBL" id="LT598489">
    <property type="protein sequence ID" value="SCV99980.1"/>
    <property type="molecule type" value="Genomic_DNA"/>
</dbReference>
<reference evidence="4" key="1">
    <citation type="submission" date="2016-03" db="EMBL/GenBank/DDBJ databases">
        <authorList>
            <person name="Devillers H."/>
        </authorList>
    </citation>
    <scope>NUCLEOTIDE SEQUENCE [LARGE SCALE GENOMIC DNA]</scope>
</reference>
<name>A0A1G4M811_LACFM</name>
<evidence type="ECO:0000256" key="1">
    <source>
        <dbReference type="SAM" id="MobiDB-lite"/>
    </source>
</evidence>
<feature type="region of interest" description="Disordered" evidence="1">
    <location>
        <begin position="172"/>
        <end position="224"/>
    </location>
</feature>
<dbReference type="Pfam" id="PF19259">
    <property type="entry name" value="Ty3_capsid"/>
    <property type="match status" value="1"/>
</dbReference>
<evidence type="ECO:0000313" key="4">
    <source>
        <dbReference type="Proteomes" id="UP000190831"/>
    </source>
</evidence>
<evidence type="ECO:0000259" key="2">
    <source>
        <dbReference type="Pfam" id="PF19259"/>
    </source>
</evidence>
<accession>A0A1G4M811</accession>